<evidence type="ECO:0000313" key="2">
    <source>
        <dbReference type="Proteomes" id="UP000192917"/>
    </source>
</evidence>
<dbReference type="Proteomes" id="UP000192917">
    <property type="component" value="Unassembled WGS sequence"/>
</dbReference>
<sequence length="324" mass="36045">MPRPSQGLPGAARMLLAGLLIALLAGCSVQIRPGTRPESESQKQAVALAPKAQQRLDEADDTLVQLVCVRTQEKIKDPQRFADPLERLSAETVLADCPDKLARPFALALQDAAMIEPRDRFQGLLDPSDPNAPLQRRGERIKVAVWTDAESEQRYYADKQGRTPPTRPVVWVTLVPEIQAWCRTALDWPDRSLATQAANALRVNQRLGIPPGTIDSRFVELWVPVEALLRSCADPDTHKLACDLNPPASLNRPDLTDAAWFNWLVSTTNHSYRPAGAPWTRLGYTYDWGDGRAEPPYGATEFVLAPSTTYEVADRRSLLDYCRK</sequence>
<keyword evidence="2" id="KW-1185">Reference proteome</keyword>
<protein>
    <submittedName>
        <fullName evidence="1">Uncharacterized protein</fullName>
    </submittedName>
</protein>
<name>A0A1Y6BXC4_9PROT</name>
<dbReference type="RefSeq" id="WP_159460220.1">
    <property type="nucleotide sequence ID" value="NZ_FWZX01000011.1"/>
</dbReference>
<accession>A0A1Y6BXC4</accession>
<evidence type="ECO:0000313" key="1">
    <source>
        <dbReference type="EMBL" id="SMF32281.1"/>
    </source>
</evidence>
<dbReference type="PROSITE" id="PS51257">
    <property type="entry name" value="PROKAR_LIPOPROTEIN"/>
    <property type="match status" value="1"/>
</dbReference>
<dbReference type="EMBL" id="FWZX01000011">
    <property type="protein sequence ID" value="SMF32281.1"/>
    <property type="molecule type" value="Genomic_DNA"/>
</dbReference>
<reference evidence="1 2" key="1">
    <citation type="submission" date="2017-04" db="EMBL/GenBank/DDBJ databases">
        <authorList>
            <person name="Afonso C.L."/>
            <person name="Miller P.J."/>
            <person name="Scott M.A."/>
            <person name="Spackman E."/>
            <person name="Goraichik I."/>
            <person name="Dimitrov K.M."/>
            <person name="Suarez D.L."/>
            <person name="Swayne D.E."/>
        </authorList>
    </citation>
    <scope>NUCLEOTIDE SEQUENCE [LARGE SCALE GENOMIC DNA]</scope>
    <source>
        <strain evidence="1 2">USBA 355</strain>
    </source>
</reference>
<dbReference type="AlphaFoldDB" id="A0A1Y6BXC4"/>
<gene>
    <name evidence="1" type="ORF">SAMN05428998_11127</name>
</gene>
<proteinExistence type="predicted"/>
<organism evidence="1 2">
    <name type="scientific">Tistlia consotensis USBA 355</name>
    <dbReference type="NCBI Taxonomy" id="560819"/>
    <lineage>
        <taxon>Bacteria</taxon>
        <taxon>Pseudomonadati</taxon>
        <taxon>Pseudomonadota</taxon>
        <taxon>Alphaproteobacteria</taxon>
        <taxon>Rhodospirillales</taxon>
        <taxon>Rhodovibrionaceae</taxon>
        <taxon>Tistlia</taxon>
    </lineage>
</organism>
<dbReference type="STRING" id="560819.SAMN05428998_11127"/>